<proteinExistence type="predicted"/>
<keyword evidence="2" id="KW-1185">Reference proteome</keyword>
<dbReference type="AlphaFoldDB" id="A0A397JAE8"/>
<protein>
    <submittedName>
        <fullName evidence="1">Uncharacterized protein</fullName>
    </submittedName>
</protein>
<gene>
    <name evidence="1" type="ORF">Glove_67g47</name>
</gene>
<reference evidence="1 2" key="1">
    <citation type="submission" date="2018-08" db="EMBL/GenBank/DDBJ databases">
        <title>Genome and evolution of the arbuscular mycorrhizal fungus Diversispora epigaea (formerly Glomus versiforme) and its bacterial endosymbionts.</title>
        <authorList>
            <person name="Sun X."/>
            <person name="Fei Z."/>
            <person name="Harrison M."/>
        </authorList>
    </citation>
    <scope>NUCLEOTIDE SEQUENCE [LARGE SCALE GENOMIC DNA]</scope>
    <source>
        <strain evidence="1 2">IT104</strain>
    </source>
</reference>
<accession>A0A397JAE8</accession>
<evidence type="ECO:0000313" key="1">
    <source>
        <dbReference type="EMBL" id="RHZ85319.1"/>
    </source>
</evidence>
<organism evidence="1 2">
    <name type="scientific">Diversispora epigaea</name>
    <dbReference type="NCBI Taxonomy" id="1348612"/>
    <lineage>
        <taxon>Eukaryota</taxon>
        <taxon>Fungi</taxon>
        <taxon>Fungi incertae sedis</taxon>
        <taxon>Mucoromycota</taxon>
        <taxon>Glomeromycotina</taxon>
        <taxon>Glomeromycetes</taxon>
        <taxon>Diversisporales</taxon>
        <taxon>Diversisporaceae</taxon>
        <taxon>Diversispora</taxon>
    </lineage>
</organism>
<name>A0A397JAE8_9GLOM</name>
<sequence length="78" mass="8897">MVQPKYISQDTLESLFGTIRELGGDSYGHKYQITALVSSEIKVLIMKMLVAMDMELRLSKNKKEFLINNKIIQCTGKD</sequence>
<evidence type="ECO:0000313" key="2">
    <source>
        <dbReference type="Proteomes" id="UP000266861"/>
    </source>
</evidence>
<dbReference type="EMBL" id="PQFF01000064">
    <property type="protein sequence ID" value="RHZ85319.1"/>
    <property type="molecule type" value="Genomic_DNA"/>
</dbReference>
<comment type="caution">
    <text evidence="1">The sequence shown here is derived from an EMBL/GenBank/DDBJ whole genome shotgun (WGS) entry which is preliminary data.</text>
</comment>
<dbReference type="Proteomes" id="UP000266861">
    <property type="component" value="Unassembled WGS sequence"/>
</dbReference>